<evidence type="ECO:0000313" key="9">
    <source>
        <dbReference type="EMBL" id="GEM75105.1"/>
    </source>
</evidence>
<dbReference type="Pfam" id="PF00034">
    <property type="entry name" value="Cytochrom_C"/>
    <property type="match status" value="1"/>
</dbReference>
<keyword evidence="10" id="KW-1185">Reference proteome</keyword>
<dbReference type="AlphaFoldDB" id="A0A511QCS1"/>
<dbReference type="SUPFAM" id="SSF46626">
    <property type="entry name" value="Cytochrome c"/>
    <property type="match status" value="1"/>
</dbReference>
<dbReference type="EMBL" id="BJXJ01000009">
    <property type="protein sequence ID" value="GEM75105.1"/>
    <property type="molecule type" value="Genomic_DNA"/>
</dbReference>
<protein>
    <submittedName>
        <fullName evidence="9">Cytochrome c biogenesis protein CcsB</fullName>
    </submittedName>
</protein>
<feature type="domain" description="Cytochrome c" evidence="8">
    <location>
        <begin position="30"/>
        <end position="115"/>
    </location>
</feature>
<feature type="signal peptide" evidence="7">
    <location>
        <begin position="1"/>
        <end position="29"/>
    </location>
</feature>
<dbReference type="GO" id="GO:0020037">
    <property type="term" value="F:heme binding"/>
    <property type="evidence" value="ECO:0007669"/>
    <property type="project" value="InterPro"/>
</dbReference>
<keyword evidence="1" id="KW-0813">Transport</keyword>
<dbReference type="InterPro" id="IPR009056">
    <property type="entry name" value="Cyt_c-like_dom"/>
</dbReference>
<keyword evidence="4" id="KW-0249">Electron transport</keyword>
<dbReference type="InterPro" id="IPR050597">
    <property type="entry name" value="Cytochrome_c_Oxidase_Subunit"/>
</dbReference>
<evidence type="ECO:0000256" key="6">
    <source>
        <dbReference type="PROSITE-ProRule" id="PRU00433"/>
    </source>
</evidence>
<keyword evidence="3 6" id="KW-0479">Metal-binding</keyword>
<dbReference type="GO" id="GO:0009055">
    <property type="term" value="F:electron transfer activity"/>
    <property type="evidence" value="ECO:0007669"/>
    <property type="project" value="InterPro"/>
</dbReference>
<name>A0A511QCS1_9VIBR</name>
<dbReference type="Proteomes" id="UP000321922">
    <property type="component" value="Unassembled WGS sequence"/>
</dbReference>
<dbReference type="InterPro" id="IPR036909">
    <property type="entry name" value="Cyt_c-like_dom_sf"/>
</dbReference>
<proteinExistence type="predicted"/>
<evidence type="ECO:0000256" key="4">
    <source>
        <dbReference type="ARBA" id="ARBA00022982"/>
    </source>
</evidence>
<organism evidence="9 10">
    <name type="scientific">Vibrio sagamiensis NBRC 104589</name>
    <dbReference type="NCBI Taxonomy" id="1219064"/>
    <lineage>
        <taxon>Bacteria</taxon>
        <taxon>Pseudomonadati</taxon>
        <taxon>Pseudomonadota</taxon>
        <taxon>Gammaproteobacteria</taxon>
        <taxon>Vibrionales</taxon>
        <taxon>Vibrionaceae</taxon>
        <taxon>Vibrio</taxon>
    </lineage>
</organism>
<reference evidence="9 10" key="1">
    <citation type="submission" date="2019-07" db="EMBL/GenBank/DDBJ databases">
        <title>Whole genome shotgun sequence of Vibrio sagamiensis NBRC 104589.</title>
        <authorList>
            <person name="Hosoyama A."/>
            <person name="Uohara A."/>
            <person name="Ohji S."/>
            <person name="Ichikawa N."/>
        </authorList>
    </citation>
    <scope>NUCLEOTIDE SEQUENCE [LARGE SCALE GENOMIC DNA]</scope>
    <source>
        <strain evidence="9 10">NBRC 104589</strain>
    </source>
</reference>
<dbReference type="GO" id="GO:0046872">
    <property type="term" value="F:metal ion binding"/>
    <property type="evidence" value="ECO:0007669"/>
    <property type="project" value="UniProtKB-KW"/>
</dbReference>
<dbReference type="Gene3D" id="1.10.760.10">
    <property type="entry name" value="Cytochrome c-like domain"/>
    <property type="match status" value="1"/>
</dbReference>
<dbReference type="RefSeq" id="WP_050567381.1">
    <property type="nucleotide sequence ID" value="NZ_BAOJ01000087.1"/>
</dbReference>
<evidence type="ECO:0000256" key="2">
    <source>
        <dbReference type="ARBA" id="ARBA00022617"/>
    </source>
</evidence>
<evidence type="ECO:0000313" key="10">
    <source>
        <dbReference type="Proteomes" id="UP000321922"/>
    </source>
</evidence>
<accession>A0A511QCS1</accession>
<dbReference type="PROSITE" id="PS51007">
    <property type="entry name" value="CYTC"/>
    <property type="match status" value="1"/>
</dbReference>
<dbReference type="PANTHER" id="PTHR33751">
    <property type="entry name" value="CBB3-TYPE CYTOCHROME C OXIDASE SUBUNIT FIXP"/>
    <property type="match status" value="1"/>
</dbReference>
<keyword evidence="2 6" id="KW-0349">Heme</keyword>
<gene>
    <name evidence="9" type="ORF">VSA01S_12170</name>
</gene>
<sequence>MRKSINLTLMISLKATFLVAFCLSSLLHAKDVDEQFEIGKQKAKVCMTCHGVDGIATQNVYPNLRGQNKSYLISSLKDYKTRERTSGLAVLMQQQADVLSNQDIEDISHFYSKLGSQTQP</sequence>
<comment type="caution">
    <text evidence="9">The sequence shown here is derived from an EMBL/GenBank/DDBJ whole genome shotgun (WGS) entry which is preliminary data.</text>
</comment>
<feature type="chain" id="PRO_5021705717" evidence="7">
    <location>
        <begin position="30"/>
        <end position="120"/>
    </location>
</feature>
<dbReference type="PANTHER" id="PTHR33751:SF9">
    <property type="entry name" value="CYTOCHROME C4"/>
    <property type="match status" value="1"/>
</dbReference>
<evidence type="ECO:0000256" key="1">
    <source>
        <dbReference type="ARBA" id="ARBA00022448"/>
    </source>
</evidence>
<keyword evidence="5 6" id="KW-0408">Iron</keyword>
<evidence type="ECO:0000259" key="8">
    <source>
        <dbReference type="PROSITE" id="PS51007"/>
    </source>
</evidence>
<evidence type="ECO:0000256" key="3">
    <source>
        <dbReference type="ARBA" id="ARBA00022723"/>
    </source>
</evidence>
<keyword evidence="7" id="KW-0732">Signal</keyword>
<evidence type="ECO:0000256" key="7">
    <source>
        <dbReference type="SAM" id="SignalP"/>
    </source>
</evidence>
<evidence type="ECO:0000256" key="5">
    <source>
        <dbReference type="ARBA" id="ARBA00023004"/>
    </source>
</evidence>